<evidence type="ECO:0000313" key="15">
    <source>
        <dbReference type="EMBL" id="OLY43064.1"/>
    </source>
</evidence>
<reference evidence="15 16" key="1">
    <citation type="submission" date="2016-12" db="EMBL/GenBank/DDBJ databases">
        <title>Comparative genomics of Bartonella apis.</title>
        <authorList>
            <person name="Engel P."/>
        </authorList>
    </citation>
    <scope>NUCLEOTIDE SEQUENCE [LARGE SCALE GENOMIC DNA]</scope>
    <source>
        <strain evidence="15 16">PEB0149</strain>
    </source>
</reference>
<evidence type="ECO:0000256" key="8">
    <source>
        <dbReference type="ARBA" id="ARBA00022989"/>
    </source>
</evidence>
<dbReference type="InterPro" id="IPR013112">
    <property type="entry name" value="FAD-bd_8"/>
</dbReference>
<evidence type="ECO:0000256" key="7">
    <source>
        <dbReference type="ARBA" id="ARBA00022827"/>
    </source>
</evidence>
<dbReference type="SUPFAM" id="SSF63380">
    <property type="entry name" value="Riboflavin synthase domain-like"/>
    <property type="match status" value="1"/>
</dbReference>
<dbReference type="Gene3D" id="3.40.50.80">
    <property type="entry name" value="Nucleotide-binding domain of ferredoxin-NADP reductase (FNR) module"/>
    <property type="match status" value="1"/>
</dbReference>
<dbReference type="InterPro" id="IPR013130">
    <property type="entry name" value="Fe3_Rdtase_TM_dom"/>
</dbReference>
<evidence type="ECO:0000256" key="12">
    <source>
        <dbReference type="ARBA" id="ARBA00023136"/>
    </source>
</evidence>
<keyword evidence="7" id="KW-0274">FAD</keyword>
<dbReference type="CDD" id="cd06198">
    <property type="entry name" value="FNR_like_3"/>
    <property type="match status" value="1"/>
</dbReference>
<comment type="cofactor">
    <cofactor evidence="1">
        <name>FAD</name>
        <dbReference type="ChEBI" id="CHEBI:57692"/>
    </cofactor>
</comment>
<evidence type="ECO:0000256" key="9">
    <source>
        <dbReference type="ARBA" id="ARBA00023002"/>
    </source>
</evidence>
<feature type="domain" description="FAD-binding FR-type" evidence="14">
    <location>
        <begin position="222"/>
        <end position="323"/>
    </location>
</feature>
<dbReference type="OrthoDB" id="9792185at2"/>
<accession>A0A1R0F7W4</accession>
<dbReference type="Gene3D" id="2.40.30.10">
    <property type="entry name" value="Translation factors"/>
    <property type="match status" value="1"/>
</dbReference>
<dbReference type="InterPro" id="IPR039261">
    <property type="entry name" value="FNR_nucleotide-bd"/>
</dbReference>
<evidence type="ECO:0000256" key="1">
    <source>
        <dbReference type="ARBA" id="ARBA00001974"/>
    </source>
</evidence>
<dbReference type="InterPro" id="IPR017927">
    <property type="entry name" value="FAD-bd_FR_type"/>
</dbReference>
<dbReference type="RefSeq" id="WP_075869988.1">
    <property type="nucleotide sequence ID" value="NZ_CALYQA010000001.1"/>
</dbReference>
<keyword evidence="6" id="KW-0479">Metal-binding</keyword>
<evidence type="ECO:0000256" key="2">
    <source>
        <dbReference type="ARBA" id="ARBA00004141"/>
    </source>
</evidence>
<feature type="transmembrane region" description="Helical" evidence="13">
    <location>
        <begin position="173"/>
        <end position="193"/>
    </location>
</feature>
<evidence type="ECO:0000256" key="6">
    <source>
        <dbReference type="ARBA" id="ARBA00022723"/>
    </source>
</evidence>
<dbReference type="GO" id="GO:0016491">
    <property type="term" value="F:oxidoreductase activity"/>
    <property type="evidence" value="ECO:0007669"/>
    <property type="project" value="UniProtKB-KW"/>
</dbReference>
<proteinExistence type="predicted"/>
<dbReference type="GO" id="GO:0016020">
    <property type="term" value="C:membrane"/>
    <property type="evidence" value="ECO:0007669"/>
    <property type="project" value="UniProtKB-SubCell"/>
</dbReference>
<evidence type="ECO:0000256" key="4">
    <source>
        <dbReference type="ARBA" id="ARBA00022692"/>
    </source>
</evidence>
<gene>
    <name evidence="15" type="ORF">PEB0149_004860</name>
</gene>
<comment type="subcellular location">
    <subcellularLocation>
        <location evidence="2">Membrane</location>
        <topology evidence="2">Multi-pass membrane protein</topology>
    </subcellularLocation>
</comment>
<evidence type="ECO:0000313" key="16">
    <source>
        <dbReference type="Proteomes" id="UP000187344"/>
    </source>
</evidence>
<feature type="transmembrane region" description="Helical" evidence="13">
    <location>
        <begin position="144"/>
        <end position="161"/>
    </location>
</feature>
<dbReference type="InterPro" id="IPR050415">
    <property type="entry name" value="MRET"/>
</dbReference>
<dbReference type="GO" id="GO:0046872">
    <property type="term" value="F:metal ion binding"/>
    <property type="evidence" value="ECO:0007669"/>
    <property type="project" value="UniProtKB-KW"/>
</dbReference>
<evidence type="ECO:0000256" key="3">
    <source>
        <dbReference type="ARBA" id="ARBA00022630"/>
    </source>
</evidence>
<keyword evidence="10" id="KW-0408">Iron</keyword>
<dbReference type="InterPro" id="IPR017938">
    <property type="entry name" value="Riboflavin_synthase-like_b-brl"/>
</dbReference>
<feature type="transmembrane region" description="Helical" evidence="13">
    <location>
        <begin position="40"/>
        <end position="59"/>
    </location>
</feature>
<keyword evidence="5" id="KW-0001">2Fe-2S</keyword>
<evidence type="ECO:0000256" key="10">
    <source>
        <dbReference type="ARBA" id="ARBA00023004"/>
    </source>
</evidence>
<dbReference type="PROSITE" id="PS51384">
    <property type="entry name" value="FAD_FR"/>
    <property type="match status" value="1"/>
</dbReference>
<keyword evidence="9" id="KW-0560">Oxidoreductase</keyword>
<dbReference type="GO" id="GO:0050660">
    <property type="term" value="F:flavin adenine dinucleotide binding"/>
    <property type="evidence" value="ECO:0007669"/>
    <property type="project" value="TreeGrafter"/>
</dbReference>
<keyword evidence="4 13" id="KW-0812">Transmembrane</keyword>
<dbReference type="Pfam" id="PF08022">
    <property type="entry name" value="FAD_binding_8"/>
    <property type="match status" value="1"/>
</dbReference>
<dbReference type="EMBL" id="LXYT01000002">
    <property type="protein sequence ID" value="OLY43064.1"/>
    <property type="molecule type" value="Genomic_DNA"/>
</dbReference>
<dbReference type="Pfam" id="PF01794">
    <property type="entry name" value="Ferric_reduct"/>
    <property type="match status" value="1"/>
</dbReference>
<dbReference type="PANTHER" id="PTHR47354:SF8">
    <property type="entry name" value="1,2-PHENYLACETYL-COA EPOXIDASE, SUBUNIT E"/>
    <property type="match status" value="1"/>
</dbReference>
<dbReference type="GO" id="GO:0051537">
    <property type="term" value="F:2 iron, 2 sulfur cluster binding"/>
    <property type="evidence" value="ECO:0007669"/>
    <property type="project" value="UniProtKB-KW"/>
</dbReference>
<sequence>MRNLKISYFVFIFICIAVWLATGEFYGINNGYFAFRREAIQLTGLLAFVAMTMDVVIACRLRVIDDALGGLDKAYRLHKWLGITALVTAVGHFLLTKGTKWAVGWGWLVKPVRQHVDIANLPQKVGLEYVFSIFRKNAEVFGEWAFYIAVVLCLVALIKLIPYRFFAHVHTIFAAVYLVLVFHAIVLTKFAYWGEPFGLLVGVSSVFGSVAALTVLLRRFGFGRHIAAIVTDYAIDKANDAVRLTLKVSDKWAGHESGQFAFVTLDKGEGAHPFTIASHWNPKNPFLTFFVKGLGDYTDKLAKQNLTGRKARLDGPYGKFCFNDAKSPQQIWIGAGIGITPFLARLDELASSKKNNKAQIDFVYVAQTISESEKQKLAELAQSSGVRLKIWLTPEEGRFNGTLLRQLFVNWKQSSIWFCGPIKFGETLEDDMVKSGFARQHFHRELFQLR</sequence>
<keyword evidence="16" id="KW-1185">Reference proteome</keyword>
<evidence type="ECO:0000259" key="14">
    <source>
        <dbReference type="PROSITE" id="PS51384"/>
    </source>
</evidence>
<feature type="transmembrane region" description="Helical" evidence="13">
    <location>
        <begin position="199"/>
        <end position="217"/>
    </location>
</feature>
<keyword evidence="12 13" id="KW-0472">Membrane</keyword>
<dbReference type="SUPFAM" id="SSF52343">
    <property type="entry name" value="Ferredoxin reductase-like, C-terminal NADP-linked domain"/>
    <property type="match status" value="1"/>
</dbReference>
<comment type="caution">
    <text evidence="15">The sequence shown here is derived from an EMBL/GenBank/DDBJ whole genome shotgun (WGS) entry which is preliminary data.</text>
</comment>
<dbReference type="Proteomes" id="UP000187344">
    <property type="component" value="Unassembled WGS sequence"/>
</dbReference>
<keyword evidence="11" id="KW-0411">Iron-sulfur</keyword>
<feature type="transmembrane region" description="Helical" evidence="13">
    <location>
        <begin position="7"/>
        <end position="28"/>
    </location>
</feature>
<keyword evidence="8 13" id="KW-1133">Transmembrane helix</keyword>
<keyword evidence="3" id="KW-0285">Flavoprotein</keyword>
<feature type="transmembrane region" description="Helical" evidence="13">
    <location>
        <begin position="80"/>
        <end position="96"/>
    </location>
</feature>
<organism evidence="15 16">
    <name type="scientific">Bartonella apis</name>
    <dbReference type="NCBI Taxonomy" id="1686310"/>
    <lineage>
        <taxon>Bacteria</taxon>
        <taxon>Pseudomonadati</taxon>
        <taxon>Pseudomonadota</taxon>
        <taxon>Alphaproteobacteria</taxon>
        <taxon>Hyphomicrobiales</taxon>
        <taxon>Bartonellaceae</taxon>
        <taxon>Bartonella</taxon>
    </lineage>
</organism>
<evidence type="ECO:0000256" key="5">
    <source>
        <dbReference type="ARBA" id="ARBA00022714"/>
    </source>
</evidence>
<name>A0A1R0F7W4_9HYPH</name>
<protein>
    <submittedName>
        <fullName evidence="15">Putative ferric reductase</fullName>
    </submittedName>
</protein>
<dbReference type="PANTHER" id="PTHR47354">
    <property type="entry name" value="NADH OXIDOREDUCTASE HCR"/>
    <property type="match status" value="1"/>
</dbReference>
<evidence type="ECO:0000256" key="13">
    <source>
        <dbReference type="SAM" id="Phobius"/>
    </source>
</evidence>
<evidence type="ECO:0000256" key="11">
    <source>
        <dbReference type="ARBA" id="ARBA00023014"/>
    </source>
</evidence>
<dbReference type="AlphaFoldDB" id="A0A1R0F7W4"/>